<dbReference type="PANTHER" id="PTHR42967:SF1">
    <property type="entry name" value="MBL FOLD METALLO-HYDROLASE"/>
    <property type="match status" value="1"/>
</dbReference>
<dbReference type="Pfam" id="PF13483">
    <property type="entry name" value="Lactamase_B_3"/>
    <property type="match status" value="1"/>
</dbReference>
<dbReference type="Gene3D" id="3.60.15.10">
    <property type="entry name" value="Ribonuclease Z/Hydroxyacylglutathione hydrolase-like"/>
    <property type="match status" value="1"/>
</dbReference>
<dbReference type="InterPro" id="IPR036866">
    <property type="entry name" value="RibonucZ/Hydroxyglut_hydro"/>
</dbReference>
<sequence>MVLFRWFGLSCFEISNSLAIVTDPHDGKTVGLAEPNIKGDVITISHNHFDHASGEDLVSKENSNILKETGKYQINDIQVEGISNERDDSRGRNIYFIFTVDGFRICHLGDLGYRLSSKNIEKIKPVDILLIPVGGTGGQEGREAAQLIEKLDPRIVIPMHYKINELNIDISDEKEFLRIMRDKNWNIEDKDKIKIKNLPKNKKII</sequence>
<accession>A0A133VE61</accession>
<gene>
    <name evidence="1" type="ORF">AKJ49_01785</name>
</gene>
<name>A0A133VE61_9EURY</name>
<evidence type="ECO:0000313" key="2">
    <source>
        <dbReference type="Proteomes" id="UP000070549"/>
    </source>
</evidence>
<keyword evidence="2" id="KW-1185">Reference proteome</keyword>
<dbReference type="SUPFAM" id="SSF56281">
    <property type="entry name" value="Metallo-hydrolase/oxidoreductase"/>
    <property type="match status" value="1"/>
</dbReference>
<protein>
    <recommendedName>
        <fullName evidence="3">Metallo-beta-lactamase domain-containing protein</fullName>
    </recommendedName>
</protein>
<dbReference type="EMBL" id="LHYC01000048">
    <property type="protein sequence ID" value="KXB04729.1"/>
    <property type="molecule type" value="Genomic_DNA"/>
</dbReference>
<organism evidence="1 2">
    <name type="scientific">candidate division MSBL1 archaeon SCGC-AAA382A03</name>
    <dbReference type="NCBI Taxonomy" id="1698278"/>
    <lineage>
        <taxon>Archaea</taxon>
        <taxon>Methanobacteriati</taxon>
        <taxon>Methanobacteriota</taxon>
        <taxon>candidate division MSBL1</taxon>
    </lineage>
</organism>
<dbReference type="PANTHER" id="PTHR42967">
    <property type="entry name" value="METAL DEPENDENT HYDROLASE"/>
    <property type="match status" value="1"/>
</dbReference>
<dbReference type="Proteomes" id="UP000070549">
    <property type="component" value="Unassembled WGS sequence"/>
</dbReference>
<comment type="caution">
    <text evidence="1">The sequence shown here is derived from an EMBL/GenBank/DDBJ whole genome shotgun (WGS) entry which is preliminary data.</text>
</comment>
<reference evidence="1 2" key="1">
    <citation type="journal article" date="2016" name="Sci. Rep.">
        <title>Metabolic traits of an uncultured archaeal lineage -MSBL1- from brine pools of the Red Sea.</title>
        <authorList>
            <person name="Mwirichia R."/>
            <person name="Alam I."/>
            <person name="Rashid M."/>
            <person name="Vinu M."/>
            <person name="Ba-Alawi W."/>
            <person name="Anthony Kamau A."/>
            <person name="Kamanda Ngugi D."/>
            <person name="Goker M."/>
            <person name="Klenk H.P."/>
            <person name="Bajic V."/>
            <person name="Stingl U."/>
        </authorList>
    </citation>
    <scope>NUCLEOTIDE SEQUENCE [LARGE SCALE GENOMIC DNA]</scope>
    <source>
        <strain evidence="1">SCGC-AAA382A03</strain>
    </source>
</reference>
<evidence type="ECO:0008006" key="3">
    <source>
        <dbReference type="Google" id="ProtNLM"/>
    </source>
</evidence>
<proteinExistence type="predicted"/>
<dbReference type="AlphaFoldDB" id="A0A133VE61"/>
<evidence type="ECO:0000313" key="1">
    <source>
        <dbReference type="EMBL" id="KXB04729.1"/>
    </source>
</evidence>